<reference evidence="2" key="1">
    <citation type="submission" date="2020-10" db="EMBL/GenBank/DDBJ databases">
        <authorList>
            <person name="Gilroy R."/>
        </authorList>
    </citation>
    <scope>NUCLEOTIDE SEQUENCE</scope>
    <source>
        <strain evidence="2">ChiSjej6B24-2974</strain>
    </source>
</reference>
<dbReference type="EMBL" id="DVFZ01000119">
    <property type="protein sequence ID" value="HIQ83974.1"/>
    <property type="molecule type" value="Genomic_DNA"/>
</dbReference>
<keyword evidence="1" id="KW-1133">Transmembrane helix</keyword>
<protein>
    <submittedName>
        <fullName evidence="2">Uncharacterized protein</fullName>
    </submittedName>
</protein>
<name>A0A9D1CY45_9FIRM</name>
<keyword evidence="1" id="KW-0812">Transmembrane</keyword>
<sequence>MPRFVTKKEEEGRKLRLRVFAGMFDFLATIGSMLLIFACVALLASLVTWIRNDAQTTFASIEYSITSALIMPEETQAPQQ</sequence>
<keyword evidence="1" id="KW-0472">Membrane</keyword>
<dbReference type="AlphaFoldDB" id="A0A9D1CY45"/>
<evidence type="ECO:0000313" key="2">
    <source>
        <dbReference type="EMBL" id="HIQ83974.1"/>
    </source>
</evidence>
<reference evidence="2" key="2">
    <citation type="journal article" date="2021" name="PeerJ">
        <title>Extensive microbial diversity within the chicken gut microbiome revealed by metagenomics and culture.</title>
        <authorList>
            <person name="Gilroy R."/>
            <person name="Ravi A."/>
            <person name="Getino M."/>
            <person name="Pursley I."/>
            <person name="Horton D.L."/>
            <person name="Alikhan N.F."/>
            <person name="Baker D."/>
            <person name="Gharbi K."/>
            <person name="Hall N."/>
            <person name="Watson M."/>
            <person name="Adriaenssens E.M."/>
            <person name="Foster-Nyarko E."/>
            <person name="Jarju S."/>
            <person name="Secka A."/>
            <person name="Antonio M."/>
            <person name="Oren A."/>
            <person name="Chaudhuri R.R."/>
            <person name="La Ragione R."/>
            <person name="Hildebrand F."/>
            <person name="Pallen M.J."/>
        </authorList>
    </citation>
    <scope>NUCLEOTIDE SEQUENCE</scope>
    <source>
        <strain evidence="2">ChiSjej6B24-2974</strain>
    </source>
</reference>
<gene>
    <name evidence="2" type="ORF">IAA52_12850</name>
</gene>
<evidence type="ECO:0000256" key="1">
    <source>
        <dbReference type="SAM" id="Phobius"/>
    </source>
</evidence>
<organism evidence="2 3">
    <name type="scientific">Candidatus Pullichristensenella stercorigallinarum</name>
    <dbReference type="NCBI Taxonomy" id="2840909"/>
    <lineage>
        <taxon>Bacteria</taxon>
        <taxon>Bacillati</taxon>
        <taxon>Bacillota</taxon>
        <taxon>Clostridia</taxon>
        <taxon>Candidatus Pullichristensenella</taxon>
    </lineage>
</organism>
<accession>A0A9D1CY45</accession>
<proteinExistence type="predicted"/>
<evidence type="ECO:0000313" key="3">
    <source>
        <dbReference type="Proteomes" id="UP000824260"/>
    </source>
</evidence>
<comment type="caution">
    <text evidence="2">The sequence shown here is derived from an EMBL/GenBank/DDBJ whole genome shotgun (WGS) entry which is preliminary data.</text>
</comment>
<dbReference type="Proteomes" id="UP000824260">
    <property type="component" value="Unassembled WGS sequence"/>
</dbReference>
<feature type="transmembrane region" description="Helical" evidence="1">
    <location>
        <begin position="20"/>
        <end position="50"/>
    </location>
</feature>